<proteinExistence type="predicted"/>
<keyword evidence="3" id="KW-1185">Reference proteome</keyword>
<keyword evidence="1" id="KW-0812">Transmembrane</keyword>
<evidence type="ECO:0000313" key="2">
    <source>
        <dbReference type="EMBL" id="MCJ0741198.1"/>
    </source>
</evidence>
<organism evidence="2 3">
    <name type="scientific">Pedobacter montanisoli</name>
    <dbReference type="NCBI Taxonomy" id="2923277"/>
    <lineage>
        <taxon>Bacteria</taxon>
        <taxon>Pseudomonadati</taxon>
        <taxon>Bacteroidota</taxon>
        <taxon>Sphingobacteriia</taxon>
        <taxon>Sphingobacteriales</taxon>
        <taxon>Sphingobacteriaceae</taxon>
        <taxon>Pedobacter</taxon>
    </lineage>
</organism>
<keyword evidence="1" id="KW-1133">Transmembrane helix</keyword>
<evidence type="ECO:0008006" key="4">
    <source>
        <dbReference type="Google" id="ProtNLM"/>
    </source>
</evidence>
<name>A0ABS9ZRQ4_9SPHI</name>
<evidence type="ECO:0000256" key="1">
    <source>
        <dbReference type="SAM" id="Phobius"/>
    </source>
</evidence>
<sequence length="67" mass="7424">MDKLFKIGVGLMAAAVLLFPVKLFAEPALGNFILFFCFGAELIGLLLVLISVVKRNKQQNDQETKIK</sequence>
<evidence type="ECO:0000313" key="3">
    <source>
        <dbReference type="Proteomes" id="UP001165460"/>
    </source>
</evidence>
<dbReference type="EMBL" id="JALGBH010000001">
    <property type="protein sequence ID" value="MCJ0741198.1"/>
    <property type="molecule type" value="Genomic_DNA"/>
</dbReference>
<accession>A0ABS9ZRQ4</accession>
<dbReference type="RefSeq" id="WP_243357562.1">
    <property type="nucleotide sequence ID" value="NZ_JALGBH010000001.1"/>
</dbReference>
<reference evidence="2" key="1">
    <citation type="submission" date="2022-03" db="EMBL/GenBank/DDBJ databases">
        <authorList>
            <person name="Woo C.Y."/>
        </authorList>
    </citation>
    <scope>NUCLEOTIDE SEQUENCE</scope>
    <source>
        <strain evidence="2">CYS-01</strain>
    </source>
</reference>
<dbReference type="Proteomes" id="UP001165460">
    <property type="component" value="Unassembled WGS sequence"/>
</dbReference>
<comment type="caution">
    <text evidence="2">The sequence shown here is derived from an EMBL/GenBank/DDBJ whole genome shotgun (WGS) entry which is preliminary data.</text>
</comment>
<gene>
    <name evidence="2" type="ORF">MMF97_00665</name>
</gene>
<protein>
    <recommendedName>
        <fullName evidence="4">Gliding motility protein GldL</fullName>
    </recommendedName>
</protein>
<feature type="transmembrane region" description="Helical" evidence="1">
    <location>
        <begin position="33"/>
        <end position="53"/>
    </location>
</feature>
<keyword evidence="1" id="KW-0472">Membrane</keyword>